<evidence type="ECO:0000313" key="1">
    <source>
        <dbReference type="EMBL" id="MCU6788903.1"/>
    </source>
</evidence>
<evidence type="ECO:0000313" key="2">
    <source>
        <dbReference type="Proteomes" id="UP001652397"/>
    </source>
</evidence>
<organism evidence="1 2">
    <name type="scientific">Agathobaculum ammoniilyticum</name>
    <dbReference type="NCBI Taxonomy" id="2981778"/>
    <lineage>
        <taxon>Bacteria</taxon>
        <taxon>Bacillati</taxon>
        <taxon>Bacillota</taxon>
        <taxon>Clostridia</taxon>
        <taxon>Eubacteriales</taxon>
        <taxon>Butyricicoccaceae</taxon>
        <taxon>Agathobaculum</taxon>
    </lineage>
</organism>
<accession>A0ABT2U2S6</accession>
<name>A0ABT2U2S6_9FIRM</name>
<feature type="non-terminal residue" evidence="1">
    <location>
        <position position="34"/>
    </location>
</feature>
<reference evidence="1 2" key="1">
    <citation type="journal article" date="2021" name="ISME Commun">
        <title>Automated analysis of genomic sequences facilitates high-throughput and comprehensive description of bacteria.</title>
        <authorList>
            <person name="Hitch T.C.A."/>
        </authorList>
    </citation>
    <scope>NUCLEOTIDE SEQUENCE [LARGE SCALE GENOMIC DNA]</scope>
    <source>
        <strain evidence="1 2">Sanger_34</strain>
    </source>
</reference>
<protein>
    <submittedName>
        <fullName evidence="1">XkdX family protein</fullName>
    </submittedName>
</protein>
<dbReference type="InterPro" id="IPR010022">
    <property type="entry name" value="XkdX"/>
</dbReference>
<comment type="caution">
    <text evidence="1">The sequence shown here is derived from an EMBL/GenBank/DDBJ whole genome shotgun (WGS) entry which is preliminary data.</text>
</comment>
<dbReference type="Pfam" id="PF09693">
    <property type="entry name" value="Phage_XkdX"/>
    <property type="match status" value="1"/>
</dbReference>
<dbReference type="EMBL" id="JAOQJE010000005">
    <property type="protein sequence ID" value="MCU6788903.1"/>
    <property type="molecule type" value="Genomic_DNA"/>
</dbReference>
<dbReference type="Proteomes" id="UP001652397">
    <property type="component" value="Unassembled WGS sequence"/>
</dbReference>
<gene>
    <name evidence="1" type="ORF">OCV66_07330</name>
</gene>
<proteinExistence type="predicted"/>
<dbReference type="NCBIfam" id="TIGR01669">
    <property type="entry name" value="phage_XkdX"/>
    <property type="match status" value="1"/>
</dbReference>
<dbReference type="RefSeq" id="WP_147574069.1">
    <property type="nucleotide sequence ID" value="NZ_JAOQJE010000005.1"/>
</dbReference>
<sequence>MYENIKERYLKGYIRDDQLDRYVKLDVITEEQAE</sequence>
<keyword evidence="2" id="KW-1185">Reference proteome</keyword>